<dbReference type="Pfam" id="PF17384">
    <property type="entry name" value="DUF150_C"/>
    <property type="match status" value="1"/>
</dbReference>
<dbReference type="PANTHER" id="PTHR33867">
    <property type="entry name" value="RIBOSOME MATURATION FACTOR RIMP"/>
    <property type="match status" value="1"/>
</dbReference>
<keyword evidence="1" id="KW-0963">Cytoplasm</keyword>
<dbReference type="InterPro" id="IPR028989">
    <property type="entry name" value="RimP_N"/>
</dbReference>
<evidence type="ECO:0000256" key="1">
    <source>
        <dbReference type="HAMAP-Rule" id="MF_01077"/>
    </source>
</evidence>
<organism evidence="4 5">
    <name type="scientific">Adlercreutzia equolifaciens subsp. celatus</name>
    <dbReference type="NCBI Taxonomy" id="394340"/>
    <lineage>
        <taxon>Bacteria</taxon>
        <taxon>Bacillati</taxon>
        <taxon>Actinomycetota</taxon>
        <taxon>Coriobacteriia</taxon>
        <taxon>Eggerthellales</taxon>
        <taxon>Eggerthellaceae</taxon>
        <taxon>Adlercreutzia</taxon>
    </lineage>
</organism>
<feature type="domain" description="Ribosome maturation factor RimP C-terminal" evidence="3">
    <location>
        <begin position="87"/>
        <end position="151"/>
    </location>
</feature>
<dbReference type="InterPro" id="IPR003728">
    <property type="entry name" value="Ribosome_maturation_RimP"/>
</dbReference>
<dbReference type="Gene3D" id="2.30.30.180">
    <property type="entry name" value="Ribosome maturation factor RimP, C-terminal domain"/>
    <property type="match status" value="1"/>
</dbReference>
<dbReference type="EMBL" id="PPUT01000019">
    <property type="protein sequence ID" value="RDC43601.1"/>
    <property type="molecule type" value="Genomic_DNA"/>
</dbReference>
<reference evidence="4 5" key="1">
    <citation type="journal article" date="2018" name="Elife">
        <title>Discovery and characterization of a prevalent human gut bacterial enzyme sufficient for the inactivation of a family of plant toxins.</title>
        <authorList>
            <person name="Koppel N."/>
            <person name="Bisanz J.E."/>
            <person name="Pandelia M.E."/>
            <person name="Turnbaugh P.J."/>
            <person name="Balskus E.P."/>
        </authorList>
    </citation>
    <scope>NUCLEOTIDE SEQUENCE [LARGE SCALE GENOMIC DNA]</scope>
    <source>
        <strain evidence="4 5">OB21 GAM 11</strain>
    </source>
</reference>
<dbReference type="SUPFAM" id="SSF75420">
    <property type="entry name" value="YhbC-like, N-terminal domain"/>
    <property type="match status" value="1"/>
</dbReference>
<comment type="function">
    <text evidence="1">Required for maturation of 30S ribosomal subunits.</text>
</comment>
<dbReference type="Proteomes" id="UP000253805">
    <property type="component" value="Unassembled WGS sequence"/>
</dbReference>
<evidence type="ECO:0000313" key="5">
    <source>
        <dbReference type="Proteomes" id="UP000253805"/>
    </source>
</evidence>
<dbReference type="GO" id="GO:0005829">
    <property type="term" value="C:cytosol"/>
    <property type="evidence" value="ECO:0007669"/>
    <property type="project" value="TreeGrafter"/>
</dbReference>
<keyword evidence="1" id="KW-0690">Ribosome biogenesis</keyword>
<name>A0A369P8T9_9ACTN</name>
<dbReference type="InterPro" id="IPR028998">
    <property type="entry name" value="RimP_C"/>
</dbReference>
<dbReference type="SUPFAM" id="SSF74942">
    <property type="entry name" value="YhbC-like, C-terminal domain"/>
    <property type="match status" value="1"/>
</dbReference>
<dbReference type="CDD" id="cd01734">
    <property type="entry name" value="YlxS_C"/>
    <property type="match status" value="1"/>
</dbReference>
<evidence type="ECO:0000313" key="4">
    <source>
        <dbReference type="EMBL" id="RDC43601.1"/>
    </source>
</evidence>
<dbReference type="GO" id="GO:0000028">
    <property type="term" value="P:ribosomal small subunit assembly"/>
    <property type="evidence" value="ECO:0007669"/>
    <property type="project" value="TreeGrafter"/>
</dbReference>
<dbReference type="HAMAP" id="MF_01077">
    <property type="entry name" value="RimP"/>
    <property type="match status" value="1"/>
</dbReference>
<accession>A0A369P8T9</accession>
<evidence type="ECO:0000259" key="2">
    <source>
        <dbReference type="Pfam" id="PF02576"/>
    </source>
</evidence>
<dbReference type="RefSeq" id="WP_114539130.1">
    <property type="nucleotide sequence ID" value="NZ_CAKXPL010000120.1"/>
</dbReference>
<comment type="similarity">
    <text evidence="1">Belongs to the RimP family.</text>
</comment>
<comment type="caution">
    <text evidence="4">The sequence shown here is derived from an EMBL/GenBank/DDBJ whole genome shotgun (WGS) entry which is preliminary data.</text>
</comment>
<sequence>MLTAKEKSLLSALEPRAASEGVEIVTLEIVGSKKAPTIRVYIDAAGGISFDELARTQAWVGDVMDELDPFPGAYMLEVSSPGIDRPLRTPEHFARFAGETVTVKTTGPIDGRSSFTGELLGFEDGCVIVAADGADTFRIPYDNIKKARVKGTIDFSA</sequence>
<gene>
    <name evidence="1" type="primary">rimP</name>
    <name evidence="4" type="ORF">C1850_07900</name>
</gene>
<dbReference type="PANTHER" id="PTHR33867:SF1">
    <property type="entry name" value="RIBOSOME MATURATION FACTOR RIMP"/>
    <property type="match status" value="1"/>
</dbReference>
<evidence type="ECO:0000259" key="3">
    <source>
        <dbReference type="Pfam" id="PF17384"/>
    </source>
</evidence>
<dbReference type="AlphaFoldDB" id="A0A369P8T9"/>
<dbReference type="InterPro" id="IPR036847">
    <property type="entry name" value="RimP_C_sf"/>
</dbReference>
<dbReference type="GO" id="GO:0006412">
    <property type="term" value="P:translation"/>
    <property type="evidence" value="ECO:0007669"/>
    <property type="project" value="TreeGrafter"/>
</dbReference>
<comment type="subcellular location">
    <subcellularLocation>
        <location evidence="1">Cytoplasm</location>
    </subcellularLocation>
</comment>
<proteinExistence type="inferred from homology"/>
<dbReference type="InterPro" id="IPR035956">
    <property type="entry name" value="RimP_N_sf"/>
</dbReference>
<dbReference type="Gene3D" id="3.30.300.70">
    <property type="entry name" value="RimP-like superfamily, N-terminal"/>
    <property type="match status" value="1"/>
</dbReference>
<protein>
    <recommendedName>
        <fullName evidence="1">Ribosome maturation factor RimP</fullName>
    </recommendedName>
</protein>
<feature type="domain" description="Ribosome maturation factor RimP N-terminal" evidence="2">
    <location>
        <begin position="13"/>
        <end position="84"/>
    </location>
</feature>
<dbReference type="Pfam" id="PF02576">
    <property type="entry name" value="RimP_N"/>
    <property type="match status" value="1"/>
</dbReference>